<keyword evidence="1" id="KW-0808">Transferase</keyword>
<evidence type="ECO:0000256" key="1">
    <source>
        <dbReference type="RuleBase" id="RU363098"/>
    </source>
</evidence>
<dbReference type="InterPro" id="IPR057596">
    <property type="entry name" value="RDRP_core"/>
</dbReference>
<feature type="domain" description="RDRP core" evidence="2">
    <location>
        <begin position="3"/>
        <end position="53"/>
    </location>
</feature>
<evidence type="ECO:0000313" key="4">
    <source>
        <dbReference type="Proteomes" id="UP001396334"/>
    </source>
</evidence>
<proteinExistence type="inferred from homology"/>
<keyword evidence="1" id="KW-0548">Nucleotidyltransferase</keyword>
<protein>
    <recommendedName>
        <fullName evidence="1">RNA-dependent RNA polymerase</fullName>
        <ecNumber evidence="1">2.7.7.48</ecNumber>
    </recommendedName>
</protein>
<evidence type="ECO:0000313" key="3">
    <source>
        <dbReference type="EMBL" id="KAK8996128.1"/>
    </source>
</evidence>
<comment type="catalytic activity">
    <reaction evidence="1">
        <text>RNA(n) + a ribonucleoside 5'-triphosphate = RNA(n+1) + diphosphate</text>
        <dbReference type="Rhea" id="RHEA:21248"/>
        <dbReference type="Rhea" id="RHEA-COMP:14527"/>
        <dbReference type="Rhea" id="RHEA-COMP:17342"/>
        <dbReference type="ChEBI" id="CHEBI:33019"/>
        <dbReference type="ChEBI" id="CHEBI:61557"/>
        <dbReference type="ChEBI" id="CHEBI:140395"/>
        <dbReference type="EC" id="2.7.7.48"/>
    </reaction>
</comment>
<evidence type="ECO:0000259" key="2">
    <source>
        <dbReference type="Pfam" id="PF05183"/>
    </source>
</evidence>
<sequence length="66" mass="7227">MAIVVGKVVVTKNPCLHPGDVRILEAVYEAQLEEKGLVNCLVFPQKGERPHPNDARVVILMGISFS</sequence>
<reference evidence="3 4" key="1">
    <citation type="journal article" date="2024" name="G3 (Bethesda)">
        <title>Genome assembly of Hibiscus sabdariffa L. provides insights into metabolisms of medicinal natural products.</title>
        <authorList>
            <person name="Kim T."/>
        </authorList>
    </citation>
    <scope>NUCLEOTIDE SEQUENCE [LARGE SCALE GENOMIC DNA]</scope>
    <source>
        <strain evidence="3">TK-2024</strain>
        <tissue evidence="3">Old leaves</tissue>
    </source>
</reference>
<keyword evidence="1" id="KW-0694">RNA-binding</keyword>
<comment type="caution">
    <text evidence="3">The sequence shown here is derived from an EMBL/GenBank/DDBJ whole genome shotgun (WGS) entry which is preliminary data.</text>
</comment>
<dbReference type="PANTHER" id="PTHR23079">
    <property type="entry name" value="RNA-DEPENDENT RNA POLYMERASE"/>
    <property type="match status" value="1"/>
</dbReference>
<comment type="function">
    <text evidence="1">Probably involved in the RNA silencing pathway and required for the generation of small interfering RNAs (siRNAs).</text>
</comment>
<dbReference type="InterPro" id="IPR007855">
    <property type="entry name" value="RDRP"/>
</dbReference>
<dbReference type="EC" id="2.7.7.48" evidence="1"/>
<keyword evidence="4" id="KW-1185">Reference proteome</keyword>
<dbReference type="Proteomes" id="UP001396334">
    <property type="component" value="Unassembled WGS sequence"/>
</dbReference>
<gene>
    <name evidence="3" type="ORF">V6N11_076376</name>
</gene>
<keyword evidence="1" id="KW-0943">RNA-mediated gene silencing</keyword>
<organism evidence="3 4">
    <name type="scientific">Hibiscus sabdariffa</name>
    <name type="common">roselle</name>
    <dbReference type="NCBI Taxonomy" id="183260"/>
    <lineage>
        <taxon>Eukaryota</taxon>
        <taxon>Viridiplantae</taxon>
        <taxon>Streptophyta</taxon>
        <taxon>Embryophyta</taxon>
        <taxon>Tracheophyta</taxon>
        <taxon>Spermatophyta</taxon>
        <taxon>Magnoliopsida</taxon>
        <taxon>eudicotyledons</taxon>
        <taxon>Gunneridae</taxon>
        <taxon>Pentapetalae</taxon>
        <taxon>rosids</taxon>
        <taxon>malvids</taxon>
        <taxon>Malvales</taxon>
        <taxon>Malvaceae</taxon>
        <taxon>Malvoideae</taxon>
        <taxon>Hibiscus</taxon>
    </lineage>
</organism>
<comment type="similarity">
    <text evidence="1">Belongs to the RdRP family.</text>
</comment>
<accession>A0ABR2Q632</accession>
<dbReference type="PANTHER" id="PTHR23079:SF5">
    <property type="entry name" value="RNA-DEPENDENT RNA POLYMERASE 2"/>
    <property type="match status" value="1"/>
</dbReference>
<dbReference type="Pfam" id="PF05183">
    <property type="entry name" value="RdRP"/>
    <property type="match status" value="1"/>
</dbReference>
<dbReference type="EMBL" id="JBBPBN010000045">
    <property type="protein sequence ID" value="KAK8996128.1"/>
    <property type="molecule type" value="Genomic_DNA"/>
</dbReference>
<name>A0ABR2Q632_9ROSI</name>
<keyword evidence="1" id="KW-0696">RNA-directed RNA polymerase</keyword>